<protein>
    <submittedName>
        <fullName evidence="3 4">CX domain-containing protein</fullName>
    </submittedName>
</protein>
<dbReference type="AlphaFoldDB" id="A0A914CAW0"/>
<evidence type="ECO:0000256" key="1">
    <source>
        <dbReference type="SAM" id="Phobius"/>
    </source>
</evidence>
<evidence type="ECO:0000313" key="2">
    <source>
        <dbReference type="Proteomes" id="UP000887540"/>
    </source>
</evidence>
<dbReference type="WBParaSite" id="ACRNAN_Path_749.g2839.t1">
    <property type="protein sequence ID" value="ACRNAN_Path_749.g2839.t1"/>
    <property type="gene ID" value="ACRNAN_Path_749.g2839"/>
</dbReference>
<evidence type="ECO:0000313" key="3">
    <source>
        <dbReference type="WBParaSite" id="ACRNAN_Path_749.g2839.t1"/>
    </source>
</evidence>
<feature type="transmembrane region" description="Helical" evidence="1">
    <location>
        <begin position="109"/>
        <end position="134"/>
    </location>
</feature>
<keyword evidence="2" id="KW-1185">Reference proteome</keyword>
<accession>A0A914CAW0</accession>
<reference evidence="3 4" key="1">
    <citation type="submission" date="2022-11" db="UniProtKB">
        <authorList>
            <consortium name="WormBaseParasite"/>
        </authorList>
    </citation>
    <scope>IDENTIFICATION</scope>
</reference>
<evidence type="ECO:0000313" key="4">
    <source>
        <dbReference type="WBParaSite" id="ACRNAN_scaffold5491.g32361.t1"/>
    </source>
</evidence>
<keyword evidence="1" id="KW-0472">Membrane</keyword>
<sequence length="204" mass="22912">MAQEPISPWSRWDAPGFQYISHNTQPPQRQFDQPQPFSGVTSAFNGPTRQFEQISFVTSSPNVNDPSFIDCVYNLAGGTQQVVQQCYIDIGCCATTCCDNVSWAEKYGWAVALLVIFCIIVVIAFIIWFIVWLINRARDKQQRKQLIETPPQGMSPAQSQVHVGSPYQDGAPNPGYGYYSEGPYYPEGNPNGGHYHYGPKPYPY</sequence>
<keyword evidence="1" id="KW-0812">Transmembrane</keyword>
<keyword evidence="1" id="KW-1133">Transmembrane helix</keyword>
<dbReference type="Proteomes" id="UP000887540">
    <property type="component" value="Unplaced"/>
</dbReference>
<dbReference type="WBParaSite" id="ACRNAN_scaffold5491.g32361.t1">
    <property type="protein sequence ID" value="ACRNAN_scaffold5491.g32361.t1"/>
    <property type="gene ID" value="ACRNAN_scaffold5491.g32361"/>
</dbReference>
<organism evidence="2 3">
    <name type="scientific">Acrobeloides nanus</name>
    <dbReference type="NCBI Taxonomy" id="290746"/>
    <lineage>
        <taxon>Eukaryota</taxon>
        <taxon>Metazoa</taxon>
        <taxon>Ecdysozoa</taxon>
        <taxon>Nematoda</taxon>
        <taxon>Chromadorea</taxon>
        <taxon>Rhabditida</taxon>
        <taxon>Tylenchina</taxon>
        <taxon>Cephalobomorpha</taxon>
        <taxon>Cephaloboidea</taxon>
        <taxon>Cephalobidae</taxon>
        <taxon>Acrobeloides</taxon>
    </lineage>
</organism>
<proteinExistence type="predicted"/>
<name>A0A914CAW0_9BILA</name>